<reference evidence="1 2" key="1">
    <citation type="submission" date="2016-11" db="EMBL/GenBank/DDBJ databases">
        <authorList>
            <person name="Kadnikov V."/>
            <person name="Nazina T."/>
        </authorList>
    </citation>
    <scope>NUCLEOTIDE SEQUENCE [LARGE SCALE GENOMIC DNA]</scope>
    <source>
        <strain evidence="1 2">1017</strain>
    </source>
</reference>
<dbReference type="Proteomes" id="UP000186030">
    <property type="component" value="Unassembled WGS sequence"/>
</dbReference>
<sequence>MIHPSFLMFHSKVYGTFGGSSRKKRTFLPNITKNVRYNRELYKAKKIGMVVENE</sequence>
<comment type="caution">
    <text evidence="1">The sequence shown here is derived from an EMBL/GenBank/DDBJ whole genome shotgun (WGS) entry which is preliminary data.</text>
</comment>
<proteinExistence type="predicted"/>
<protein>
    <submittedName>
        <fullName evidence="1">Uncharacterized protein</fullName>
    </submittedName>
</protein>
<gene>
    <name evidence="1" type="ORF">BRO54_0959</name>
</gene>
<reference evidence="2" key="2">
    <citation type="submission" date="2017-01" db="EMBL/GenBank/DDBJ databases">
        <title>Genome sequencing and annotation of Geobacillus sp. 1017, a Hydrocarbon-Oxidizing Thermophilic Bacterium Isolated from a Heavy Oil Reservoir (China).</title>
        <authorList>
            <person name="Kadnikov V.V."/>
            <person name="Mardanov A.V."/>
            <person name="Poltaraus A.B."/>
            <person name="Sokolova D.S."/>
            <person name="Semenova E.M."/>
            <person name="Ravin N.V."/>
            <person name="Tourova T.P."/>
            <person name="Nazina T.N."/>
        </authorList>
    </citation>
    <scope>NUCLEOTIDE SEQUENCE [LARGE SCALE GENOMIC DNA]</scope>
    <source>
        <strain evidence="2">1017</strain>
    </source>
</reference>
<name>A0A1Q5T520_9BACL</name>
<dbReference type="EMBL" id="MQMG01000008">
    <property type="protein sequence ID" value="OKO95318.1"/>
    <property type="molecule type" value="Genomic_DNA"/>
</dbReference>
<dbReference type="AlphaFoldDB" id="A0A1Q5T520"/>
<evidence type="ECO:0000313" key="2">
    <source>
        <dbReference type="Proteomes" id="UP000186030"/>
    </source>
</evidence>
<accession>A0A1Q5T520</accession>
<organism evidence="1 2">
    <name type="scientific">Geobacillus proteiniphilus</name>
    <dbReference type="NCBI Taxonomy" id="860353"/>
    <lineage>
        <taxon>Bacteria</taxon>
        <taxon>Bacillati</taxon>
        <taxon>Bacillota</taxon>
        <taxon>Bacilli</taxon>
        <taxon>Bacillales</taxon>
        <taxon>Anoxybacillaceae</taxon>
        <taxon>Geobacillus</taxon>
    </lineage>
</organism>
<evidence type="ECO:0000313" key="1">
    <source>
        <dbReference type="EMBL" id="OKO95318.1"/>
    </source>
</evidence>